<sequence length="75" mass="8885">MTTHKTQMPLYVRKHSHVEFHSQYLKPHNHHFDSRLFDKNIENFNEFELLRFSRSSSLLTSKHVGKFLGGEGISE</sequence>
<keyword evidence="2" id="KW-1185">Reference proteome</keyword>
<dbReference type="Proteomes" id="UP000183832">
    <property type="component" value="Unassembled WGS sequence"/>
</dbReference>
<dbReference type="EMBL" id="CVRI01000057">
    <property type="protein sequence ID" value="CRL02096.1"/>
    <property type="molecule type" value="Genomic_DNA"/>
</dbReference>
<proteinExistence type="predicted"/>
<accession>A0A1J1IPK4</accession>
<gene>
    <name evidence="1" type="ORF">CLUMA_CG015527</name>
</gene>
<evidence type="ECO:0000313" key="1">
    <source>
        <dbReference type="EMBL" id="CRL02096.1"/>
    </source>
</evidence>
<reference evidence="1 2" key="1">
    <citation type="submission" date="2015-04" db="EMBL/GenBank/DDBJ databases">
        <authorList>
            <person name="Syromyatnikov M.Y."/>
            <person name="Popov V.N."/>
        </authorList>
    </citation>
    <scope>NUCLEOTIDE SEQUENCE [LARGE SCALE GENOMIC DNA]</scope>
</reference>
<protein>
    <submittedName>
        <fullName evidence="1">CLUMA_CG015527, isoform A</fullName>
    </submittedName>
</protein>
<dbReference type="AlphaFoldDB" id="A0A1J1IPK4"/>
<name>A0A1J1IPK4_9DIPT</name>
<organism evidence="1 2">
    <name type="scientific">Clunio marinus</name>
    <dbReference type="NCBI Taxonomy" id="568069"/>
    <lineage>
        <taxon>Eukaryota</taxon>
        <taxon>Metazoa</taxon>
        <taxon>Ecdysozoa</taxon>
        <taxon>Arthropoda</taxon>
        <taxon>Hexapoda</taxon>
        <taxon>Insecta</taxon>
        <taxon>Pterygota</taxon>
        <taxon>Neoptera</taxon>
        <taxon>Endopterygota</taxon>
        <taxon>Diptera</taxon>
        <taxon>Nematocera</taxon>
        <taxon>Chironomoidea</taxon>
        <taxon>Chironomidae</taxon>
        <taxon>Clunio</taxon>
    </lineage>
</organism>
<evidence type="ECO:0000313" key="2">
    <source>
        <dbReference type="Proteomes" id="UP000183832"/>
    </source>
</evidence>